<protein>
    <submittedName>
        <fullName evidence="1">Uncharacterized protein</fullName>
    </submittedName>
</protein>
<dbReference type="EMBL" id="MNCJ02000319">
    <property type="protein sequence ID" value="KAF5809614.1"/>
    <property type="molecule type" value="Genomic_DNA"/>
</dbReference>
<name>A0A9K3NR03_HELAN</name>
<accession>A0A9K3NR03</accession>
<proteinExistence type="predicted"/>
<dbReference type="Proteomes" id="UP000215914">
    <property type="component" value="Unassembled WGS sequence"/>
</dbReference>
<keyword evidence="2" id="KW-1185">Reference proteome</keyword>
<organism evidence="1 2">
    <name type="scientific">Helianthus annuus</name>
    <name type="common">Common sunflower</name>
    <dbReference type="NCBI Taxonomy" id="4232"/>
    <lineage>
        <taxon>Eukaryota</taxon>
        <taxon>Viridiplantae</taxon>
        <taxon>Streptophyta</taxon>
        <taxon>Embryophyta</taxon>
        <taxon>Tracheophyta</taxon>
        <taxon>Spermatophyta</taxon>
        <taxon>Magnoliopsida</taxon>
        <taxon>eudicotyledons</taxon>
        <taxon>Gunneridae</taxon>
        <taxon>Pentapetalae</taxon>
        <taxon>asterids</taxon>
        <taxon>campanulids</taxon>
        <taxon>Asterales</taxon>
        <taxon>Asteraceae</taxon>
        <taxon>Asteroideae</taxon>
        <taxon>Heliantheae alliance</taxon>
        <taxon>Heliantheae</taxon>
        <taxon>Helianthus</taxon>
    </lineage>
</organism>
<reference evidence="1" key="2">
    <citation type="submission" date="2020-06" db="EMBL/GenBank/DDBJ databases">
        <title>Helianthus annuus Genome sequencing and assembly Release 2.</title>
        <authorList>
            <person name="Gouzy J."/>
            <person name="Langlade N."/>
            <person name="Munos S."/>
        </authorList>
    </citation>
    <scope>NUCLEOTIDE SEQUENCE</scope>
    <source>
        <tissue evidence="1">Leaves</tissue>
    </source>
</reference>
<reference evidence="1" key="1">
    <citation type="journal article" date="2017" name="Nature">
        <title>The sunflower genome provides insights into oil metabolism, flowering and Asterid evolution.</title>
        <authorList>
            <person name="Badouin H."/>
            <person name="Gouzy J."/>
            <person name="Grassa C.J."/>
            <person name="Murat F."/>
            <person name="Staton S.E."/>
            <person name="Cottret L."/>
            <person name="Lelandais-Briere C."/>
            <person name="Owens G.L."/>
            <person name="Carrere S."/>
            <person name="Mayjonade B."/>
            <person name="Legrand L."/>
            <person name="Gill N."/>
            <person name="Kane N.C."/>
            <person name="Bowers J.E."/>
            <person name="Hubner S."/>
            <person name="Bellec A."/>
            <person name="Berard A."/>
            <person name="Berges H."/>
            <person name="Blanchet N."/>
            <person name="Boniface M.C."/>
            <person name="Brunel D."/>
            <person name="Catrice O."/>
            <person name="Chaidir N."/>
            <person name="Claudel C."/>
            <person name="Donnadieu C."/>
            <person name="Faraut T."/>
            <person name="Fievet G."/>
            <person name="Helmstetter N."/>
            <person name="King M."/>
            <person name="Knapp S.J."/>
            <person name="Lai Z."/>
            <person name="Le Paslier M.C."/>
            <person name="Lippi Y."/>
            <person name="Lorenzon L."/>
            <person name="Mandel J.R."/>
            <person name="Marage G."/>
            <person name="Marchand G."/>
            <person name="Marquand E."/>
            <person name="Bret-Mestries E."/>
            <person name="Morien E."/>
            <person name="Nambeesan S."/>
            <person name="Nguyen T."/>
            <person name="Pegot-Espagnet P."/>
            <person name="Pouilly N."/>
            <person name="Raftis F."/>
            <person name="Sallet E."/>
            <person name="Schiex T."/>
            <person name="Thomas J."/>
            <person name="Vandecasteele C."/>
            <person name="Vares D."/>
            <person name="Vear F."/>
            <person name="Vautrin S."/>
            <person name="Crespi M."/>
            <person name="Mangin B."/>
            <person name="Burke J.M."/>
            <person name="Salse J."/>
            <person name="Munos S."/>
            <person name="Vincourt P."/>
            <person name="Rieseberg L.H."/>
            <person name="Langlade N.B."/>
        </authorList>
    </citation>
    <scope>NUCLEOTIDE SEQUENCE</scope>
    <source>
        <tissue evidence="1">Leaves</tissue>
    </source>
</reference>
<comment type="caution">
    <text evidence="1">The sequence shown here is derived from an EMBL/GenBank/DDBJ whole genome shotgun (WGS) entry which is preliminary data.</text>
</comment>
<sequence length="56" mass="6360">MTRQRSLAVNTLANLIGLKSMEHPGFEPVTSRQWEASRDTKWVSVTTEPRPSGYLE</sequence>
<dbReference type="Gramene" id="mRNA:HanXRQr2_Chr04g0159271">
    <property type="protein sequence ID" value="CDS:HanXRQr2_Chr04g0159271.1"/>
    <property type="gene ID" value="HanXRQr2_Chr04g0159271"/>
</dbReference>
<gene>
    <name evidence="1" type="ORF">HanXRQr2_Chr04g0159271</name>
</gene>
<dbReference type="AlphaFoldDB" id="A0A9K3NR03"/>
<evidence type="ECO:0000313" key="1">
    <source>
        <dbReference type="EMBL" id="KAF5809614.1"/>
    </source>
</evidence>
<evidence type="ECO:0000313" key="2">
    <source>
        <dbReference type="Proteomes" id="UP000215914"/>
    </source>
</evidence>